<protein>
    <submittedName>
        <fullName evidence="1">Uncharacterized protein</fullName>
    </submittedName>
</protein>
<name>A0A0L0MHX4_9BURK</name>
<proteinExistence type="predicted"/>
<evidence type="ECO:0000313" key="2">
    <source>
        <dbReference type="Proteomes" id="UP000036959"/>
    </source>
</evidence>
<dbReference type="OrthoDB" id="8686847at2"/>
<dbReference type="Proteomes" id="UP000036959">
    <property type="component" value="Unassembled WGS sequence"/>
</dbReference>
<evidence type="ECO:0000313" key="1">
    <source>
        <dbReference type="EMBL" id="KND62282.1"/>
    </source>
</evidence>
<organism evidence="1 2">
    <name type="scientific">Candidatus Burkholderia verschuerenii</name>
    <dbReference type="NCBI Taxonomy" id="242163"/>
    <lineage>
        <taxon>Bacteria</taxon>
        <taxon>Pseudomonadati</taxon>
        <taxon>Pseudomonadota</taxon>
        <taxon>Betaproteobacteria</taxon>
        <taxon>Burkholderiales</taxon>
        <taxon>Burkholderiaceae</taxon>
        <taxon>Burkholderia</taxon>
    </lineage>
</organism>
<dbReference type="RefSeq" id="WP_050451590.1">
    <property type="nucleotide sequence ID" value="NZ_LFJJ01000002.1"/>
</dbReference>
<keyword evidence="2" id="KW-1185">Reference proteome</keyword>
<dbReference type="AlphaFoldDB" id="A0A0L0MHX4"/>
<dbReference type="EMBL" id="LFJJ01000002">
    <property type="protein sequence ID" value="KND62282.1"/>
    <property type="molecule type" value="Genomic_DNA"/>
</dbReference>
<gene>
    <name evidence="1" type="ORF">BVER_01727</name>
</gene>
<comment type="caution">
    <text evidence="1">The sequence shown here is derived from an EMBL/GenBank/DDBJ whole genome shotgun (WGS) entry which is preliminary data.</text>
</comment>
<reference evidence="2" key="1">
    <citation type="submission" date="2015-06" db="EMBL/GenBank/DDBJ databases">
        <title>Comparative genomics of Burkholderia leaf nodule symbionts.</title>
        <authorList>
            <person name="Carlier A."/>
            <person name="Eberl L."/>
            <person name="Pinto-Carbo M."/>
        </authorList>
    </citation>
    <scope>NUCLEOTIDE SEQUENCE [LARGE SCALE GENOMIC DNA]</scope>
    <source>
        <strain evidence="2">UZHbot4</strain>
    </source>
</reference>
<dbReference type="PATRIC" id="fig|242163.4.peg.2531"/>
<sequence>MSQEPKVVRPLPKAVAVVKWKHFFDREIGGAAQPREHQIAALIRAGATEDALKRFWLETKHLTWPASWGVSPWETASSIGFALETEAMNSANVSAFGRECVAMFRRSLAAKDVEPRNVSATMDDRYADAIIGNRPDRFDGLEIQGVREIMDPSNPGAGCCEVDNDSPEFFSVYVHHRTGGVACVGDHGSHDLASAYANALSETHGWPIHDYVAQAESAASRPAPARLRM</sequence>
<accession>A0A0L0MHX4</accession>